<gene>
    <name evidence="3" type="ORF">T552_00630</name>
</gene>
<dbReference type="Gene3D" id="3.30.70.330">
    <property type="match status" value="5"/>
</dbReference>
<keyword evidence="4" id="KW-1185">Reference proteome</keyword>
<name>A0A0W4ZP68_PNEC8</name>
<dbReference type="PANTHER" id="PTHR48034">
    <property type="entry name" value="TRANSFORMER-2 SEX-DETERMINING PROTEIN-RELATED"/>
    <property type="match status" value="1"/>
</dbReference>
<feature type="domain" description="RRM" evidence="2">
    <location>
        <begin position="2"/>
        <end position="81"/>
    </location>
</feature>
<accession>A0A0W4ZP68</accession>
<dbReference type="PROSITE" id="PS50102">
    <property type="entry name" value="RRM"/>
    <property type="match status" value="5"/>
</dbReference>
<feature type="domain" description="RRM" evidence="2">
    <location>
        <begin position="571"/>
        <end position="654"/>
    </location>
</feature>
<dbReference type="InterPro" id="IPR050441">
    <property type="entry name" value="RBM"/>
</dbReference>
<dbReference type="RefSeq" id="XP_018226943.1">
    <property type="nucleotide sequence ID" value="XM_018369241.1"/>
</dbReference>
<proteinExistence type="predicted"/>
<sequence length="755" mass="87105">MSRIIVKNLPKYLNEDRFKDHFSTYCGKHITDIRLVRSKNGKFRGFGFIGYKNEEDALNSIKYYHNTFIDTSRISVEYAREVDFVDLGLKNISKSDKFSFKDCIHSENNKLVSNELMEQKRDDKKPSLSLEDVQIDSSGGFFRKNNIFYRNKLDRLDDSIDVNNNSLYSHSVSDTKDDNIHSSNNFLHCKEQRHECSNLHNFEKLFDISHVKTITDDDWVKSKLKQIKELDDEKSDDCNSDKELCNQDSFCYEKNVSELNNDNMLSLKEQVLLSGRLFVRNLPYNISESELRIVFENFGKLIDVHVPYDSVLNVTKGFAYILFENPSCALKAYELMDRRALYGRLIHILPARAKRVFNRSESYNGTNFKNERAKKRKIDALNKRFSWNSLYMNPDAVISSVADKLGLHKTDILDPTSSNSSVRQALAETYVIQETRKYFEKSGVNLESFSGFELDEHVLLVKNFPYGTTLDELSKLFGKYGTLGRILLPPSGTIAIVEFLETKGASDAFKYLSYRKFKDSILYLEKAPLNIFKEKFDSTIDLQTAKFQNSKAIYDIDIDIEKDDANDYERTVLFIKNLNFSTTLDSLNNAFRPLDGFVNAVIKTKTDPKRPGNKLSMGFGFAEFKSRYHALLAMQVMKGYVLDGHVLQIKESEKNNDFSIKDKICQNKCKIVIKNLPFETTKKDIRQLFGSYGHLKSVRVPKKIDNSIRGFAFVEYVTSRDAKNAFNILKNTHLLGRHLILEWADDSVLSEPDNI</sequence>
<evidence type="ECO:0000256" key="1">
    <source>
        <dbReference type="PROSITE-ProRule" id="PRU00176"/>
    </source>
</evidence>
<dbReference type="InterPro" id="IPR012677">
    <property type="entry name" value="Nucleotide-bd_a/b_plait_sf"/>
</dbReference>
<dbReference type="AlphaFoldDB" id="A0A0W4ZP68"/>
<evidence type="ECO:0000313" key="4">
    <source>
        <dbReference type="Proteomes" id="UP000054454"/>
    </source>
</evidence>
<organism evidence="3 4">
    <name type="scientific">Pneumocystis carinii (strain B80)</name>
    <name type="common">Rat pneumocystis pneumonia agent</name>
    <name type="synonym">Pneumocystis carinii f. sp. carinii</name>
    <dbReference type="NCBI Taxonomy" id="1408658"/>
    <lineage>
        <taxon>Eukaryota</taxon>
        <taxon>Fungi</taxon>
        <taxon>Dikarya</taxon>
        <taxon>Ascomycota</taxon>
        <taxon>Taphrinomycotina</taxon>
        <taxon>Pneumocystomycetes</taxon>
        <taxon>Pneumocystaceae</taxon>
        <taxon>Pneumocystis</taxon>
    </lineage>
</organism>
<evidence type="ECO:0000259" key="2">
    <source>
        <dbReference type="PROSITE" id="PS50102"/>
    </source>
</evidence>
<dbReference type="InterPro" id="IPR000504">
    <property type="entry name" value="RRM_dom"/>
</dbReference>
<dbReference type="CDD" id="cd12320">
    <property type="entry name" value="RRM6_RBM19_RRM5_MRD1"/>
    <property type="match status" value="1"/>
</dbReference>
<dbReference type="CDD" id="cd12565">
    <property type="entry name" value="RRM1_MRD1"/>
    <property type="match status" value="1"/>
</dbReference>
<dbReference type="Pfam" id="PF00076">
    <property type="entry name" value="RRM_1"/>
    <property type="match status" value="5"/>
</dbReference>
<dbReference type="OrthoDB" id="439639at2759"/>
<keyword evidence="1" id="KW-0694">RNA-binding</keyword>
<dbReference type="EMBL" id="LFVZ01000003">
    <property type="protein sequence ID" value="KTW30152.1"/>
    <property type="molecule type" value="Genomic_DNA"/>
</dbReference>
<reference evidence="4" key="1">
    <citation type="journal article" date="2016" name="Nat. Commun.">
        <title>Genome analysis of three Pneumocystis species reveals adaptation mechanisms to life exclusively in mammalian hosts.</title>
        <authorList>
            <person name="Ma L."/>
            <person name="Chen Z."/>
            <person name="Huang D.W."/>
            <person name="Kutty G."/>
            <person name="Ishihara M."/>
            <person name="Wang H."/>
            <person name="Abouelleil A."/>
            <person name="Bishop L."/>
            <person name="Davey E."/>
            <person name="Deng R."/>
            <person name="Deng X."/>
            <person name="Fan L."/>
            <person name="Fantoni G."/>
            <person name="Fitzgerald M."/>
            <person name="Gogineni E."/>
            <person name="Goldberg J.M."/>
            <person name="Handley G."/>
            <person name="Hu X."/>
            <person name="Huber C."/>
            <person name="Jiao X."/>
            <person name="Jones K."/>
            <person name="Levin J.Z."/>
            <person name="Liu Y."/>
            <person name="Macdonald P."/>
            <person name="Melnikov A."/>
            <person name="Raley C."/>
            <person name="Sassi M."/>
            <person name="Sherman B.T."/>
            <person name="Song X."/>
            <person name="Sykes S."/>
            <person name="Tran B."/>
            <person name="Walsh L."/>
            <person name="Xia Y."/>
            <person name="Yang J."/>
            <person name="Young S."/>
            <person name="Zeng Q."/>
            <person name="Zheng X."/>
            <person name="Stephens R."/>
            <person name="Nusbaum C."/>
            <person name="Birren B.W."/>
            <person name="Azadi P."/>
            <person name="Lempicki R.A."/>
            <person name="Cuomo C.A."/>
            <person name="Kovacs J.A."/>
        </authorList>
    </citation>
    <scope>NUCLEOTIDE SEQUENCE [LARGE SCALE GENOMIC DNA]</scope>
    <source>
        <strain evidence="4">B80</strain>
    </source>
</reference>
<comment type="caution">
    <text evidence="3">The sequence shown here is derived from an EMBL/GenBank/DDBJ whole genome shotgun (WGS) entry which is preliminary data.</text>
</comment>
<evidence type="ECO:0000313" key="3">
    <source>
        <dbReference type="EMBL" id="KTW30152.1"/>
    </source>
</evidence>
<protein>
    <recommendedName>
        <fullName evidence="2">RRM domain-containing protein</fullName>
    </recommendedName>
</protein>
<dbReference type="SUPFAM" id="SSF54928">
    <property type="entry name" value="RNA-binding domain, RBD"/>
    <property type="match status" value="4"/>
</dbReference>
<dbReference type="GO" id="GO:0003723">
    <property type="term" value="F:RNA binding"/>
    <property type="evidence" value="ECO:0007669"/>
    <property type="project" value="UniProtKB-UniRule"/>
</dbReference>
<feature type="domain" description="RRM" evidence="2">
    <location>
        <begin position="669"/>
        <end position="746"/>
    </location>
</feature>
<dbReference type="InterPro" id="IPR035979">
    <property type="entry name" value="RBD_domain_sf"/>
</dbReference>
<dbReference type="CDD" id="cd12317">
    <property type="entry name" value="RRM4_RBM19_RRM3_MRD1"/>
    <property type="match status" value="1"/>
</dbReference>
<feature type="domain" description="RRM" evidence="2">
    <location>
        <begin position="457"/>
        <end position="529"/>
    </location>
</feature>
<dbReference type="VEuPathDB" id="FungiDB:T552_00630"/>
<dbReference type="GeneID" id="28935443"/>
<dbReference type="SMART" id="SM00360">
    <property type="entry name" value="RRM"/>
    <property type="match status" value="5"/>
</dbReference>
<feature type="domain" description="RRM" evidence="2">
    <location>
        <begin position="275"/>
        <end position="353"/>
    </location>
</feature>
<dbReference type="Proteomes" id="UP000054454">
    <property type="component" value="Unassembled WGS sequence"/>
</dbReference>